<evidence type="ECO:0000256" key="6">
    <source>
        <dbReference type="ARBA" id="ARBA00022985"/>
    </source>
</evidence>
<keyword evidence="12" id="KW-1185">Reference proteome</keyword>
<dbReference type="InterPro" id="IPR050256">
    <property type="entry name" value="Glycosyltransferase_2"/>
</dbReference>
<dbReference type="EMBL" id="JBHTCH010000028">
    <property type="protein sequence ID" value="MFC7362898.1"/>
    <property type="molecule type" value="Genomic_DNA"/>
</dbReference>
<sequence length="329" mass="35492">MSDVHTLSVVVPVYRGETCLDQLVDAIAPMIHELETPGGRRMRVAELVLVHDCGPDRSDEVIRALAEKHDWVRPVWLSRNFGQHAATLAGMSSSGGDWVLTLDEDSQHDPSDVAKMLDVALSAQADVVYGEPVNAPPHGSMRNLASRMAKRSLRWMTANSDAPRFSSFRLVLGEIARSVAAYAGSGVYLDVALSWVSRRVATCPVTLATEVRPSGYGLRSLLSHYRRMVLTGGTRLLRVVSVVGVLFAMLGFSFAVVIIGLRIFGEIPVAGWTSVMVVALIGLGIILFAVGIVAEYVGVAVNMALGKPLYLMVADRGQGPLGREVSDQQ</sequence>
<proteinExistence type="inferred from homology"/>
<dbReference type="GO" id="GO:0016757">
    <property type="term" value="F:glycosyltransferase activity"/>
    <property type="evidence" value="ECO:0007669"/>
    <property type="project" value="UniProtKB-KW"/>
</dbReference>
<comment type="similarity">
    <text evidence="1">Belongs to the glycosyltransferase 2 family.</text>
</comment>
<evidence type="ECO:0000256" key="5">
    <source>
        <dbReference type="ARBA" id="ARBA00022692"/>
    </source>
</evidence>
<evidence type="ECO:0000256" key="9">
    <source>
        <dbReference type="SAM" id="Phobius"/>
    </source>
</evidence>
<dbReference type="RefSeq" id="WP_255891285.1">
    <property type="nucleotide sequence ID" value="NZ_JAFMZM010000004.1"/>
</dbReference>
<reference evidence="12" key="1">
    <citation type="journal article" date="2019" name="Int. J. Syst. Evol. Microbiol.">
        <title>The Global Catalogue of Microorganisms (GCM) 10K type strain sequencing project: providing services to taxonomists for standard genome sequencing and annotation.</title>
        <authorList>
            <consortium name="The Broad Institute Genomics Platform"/>
            <consortium name="The Broad Institute Genome Sequencing Center for Infectious Disease"/>
            <person name="Wu L."/>
            <person name="Ma J."/>
        </authorList>
    </citation>
    <scope>NUCLEOTIDE SEQUENCE [LARGE SCALE GENOMIC DNA]</scope>
    <source>
        <strain evidence="12">FCH27</strain>
    </source>
</reference>
<keyword evidence="7 9" id="KW-1133">Transmembrane helix</keyword>
<evidence type="ECO:0000256" key="1">
    <source>
        <dbReference type="ARBA" id="ARBA00006739"/>
    </source>
</evidence>
<feature type="transmembrane region" description="Helical" evidence="9">
    <location>
        <begin position="270"/>
        <end position="297"/>
    </location>
</feature>
<name>A0ABW2N798_9ACTN</name>
<evidence type="ECO:0000256" key="8">
    <source>
        <dbReference type="ARBA" id="ARBA00023136"/>
    </source>
</evidence>
<organism evidence="11 12">
    <name type="scientific">Nocardioides astragali</name>
    <dbReference type="NCBI Taxonomy" id="1776736"/>
    <lineage>
        <taxon>Bacteria</taxon>
        <taxon>Bacillati</taxon>
        <taxon>Actinomycetota</taxon>
        <taxon>Actinomycetes</taxon>
        <taxon>Propionibacteriales</taxon>
        <taxon>Nocardioidaceae</taxon>
        <taxon>Nocardioides</taxon>
    </lineage>
</organism>
<keyword evidence="8 9" id="KW-0472">Membrane</keyword>
<feature type="domain" description="Glycosyltransferase 2-like" evidence="10">
    <location>
        <begin position="8"/>
        <end position="152"/>
    </location>
</feature>
<dbReference type="InterPro" id="IPR001173">
    <property type="entry name" value="Glyco_trans_2-like"/>
</dbReference>
<dbReference type="Proteomes" id="UP001596524">
    <property type="component" value="Unassembled WGS sequence"/>
</dbReference>
<protein>
    <submittedName>
        <fullName evidence="11">Glycosyltransferase</fullName>
        <ecNumber evidence="11">2.4.-.-</ecNumber>
    </submittedName>
</protein>
<dbReference type="SUPFAM" id="SSF53448">
    <property type="entry name" value="Nucleotide-diphospho-sugar transferases"/>
    <property type="match status" value="1"/>
</dbReference>
<evidence type="ECO:0000313" key="11">
    <source>
        <dbReference type="EMBL" id="MFC7362898.1"/>
    </source>
</evidence>
<dbReference type="Gene3D" id="3.90.550.10">
    <property type="entry name" value="Spore Coat Polysaccharide Biosynthesis Protein SpsA, Chain A"/>
    <property type="match status" value="1"/>
</dbReference>
<evidence type="ECO:0000256" key="2">
    <source>
        <dbReference type="ARBA" id="ARBA00022475"/>
    </source>
</evidence>
<feature type="transmembrane region" description="Helical" evidence="9">
    <location>
        <begin position="236"/>
        <end position="264"/>
    </location>
</feature>
<comment type="caution">
    <text evidence="11">The sequence shown here is derived from an EMBL/GenBank/DDBJ whole genome shotgun (WGS) entry which is preliminary data.</text>
</comment>
<keyword evidence="3 11" id="KW-0328">Glycosyltransferase</keyword>
<keyword evidence="6" id="KW-0448">Lipopolysaccharide biosynthesis</keyword>
<keyword evidence="5 9" id="KW-0812">Transmembrane</keyword>
<evidence type="ECO:0000256" key="7">
    <source>
        <dbReference type="ARBA" id="ARBA00022989"/>
    </source>
</evidence>
<gene>
    <name evidence="11" type="ORF">ACFQO6_21690</name>
</gene>
<evidence type="ECO:0000256" key="3">
    <source>
        <dbReference type="ARBA" id="ARBA00022676"/>
    </source>
</evidence>
<evidence type="ECO:0000256" key="4">
    <source>
        <dbReference type="ARBA" id="ARBA00022679"/>
    </source>
</evidence>
<dbReference type="InterPro" id="IPR029044">
    <property type="entry name" value="Nucleotide-diphossugar_trans"/>
</dbReference>
<dbReference type="PANTHER" id="PTHR48090:SF3">
    <property type="entry name" value="UNDECAPRENYL-PHOSPHATE 4-DEOXY-4-FORMAMIDO-L-ARABINOSE TRANSFERASE"/>
    <property type="match status" value="1"/>
</dbReference>
<evidence type="ECO:0000259" key="10">
    <source>
        <dbReference type="Pfam" id="PF00535"/>
    </source>
</evidence>
<dbReference type="Pfam" id="PF00535">
    <property type="entry name" value="Glycos_transf_2"/>
    <property type="match status" value="1"/>
</dbReference>
<dbReference type="PANTHER" id="PTHR48090">
    <property type="entry name" value="UNDECAPRENYL-PHOSPHATE 4-DEOXY-4-FORMAMIDO-L-ARABINOSE TRANSFERASE-RELATED"/>
    <property type="match status" value="1"/>
</dbReference>
<dbReference type="EC" id="2.4.-.-" evidence="11"/>
<accession>A0ABW2N798</accession>
<keyword evidence="4 11" id="KW-0808">Transferase</keyword>
<keyword evidence="2" id="KW-1003">Cell membrane</keyword>
<evidence type="ECO:0000313" key="12">
    <source>
        <dbReference type="Proteomes" id="UP001596524"/>
    </source>
</evidence>